<comment type="caution">
    <text evidence="1">The sequence shown here is derived from an EMBL/GenBank/DDBJ whole genome shotgun (WGS) entry which is preliminary data.</text>
</comment>
<dbReference type="EMBL" id="JAHRIP010005935">
    <property type="protein sequence ID" value="MEQ2282072.1"/>
    <property type="molecule type" value="Genomic_DNA"/>
</dbReference>
<keyword evidence="2" id="KW-1185">Reference proteome</keyword>
<gene>
    <name evidence="1" type="ORF">AMECASPLE_036757</name>
</gene>
<organism evidence="1 2">
    <name type="scientific">Ameca splendens</name>
    <dbReference type="NCBI Taxonomy" id="208324"/>
    <lineage>
        <taxon>Eukaryota</taxon>
        <taxon>Metazoa</taxon>
        <taxon>Chordata</taxon>
        <taxon>Craniata</taxon>
        <taxon>Vertebrata</taxon>
        <taxon>Euteleostomi</taxon>
        <taxon>Actinopterygii</taxon>
        <taxon>Neopterygii</taxon>
        <taxon>Teleostei</taxon>
        <taxon>Neoteleostei</taxon>
        <taxon>Acanthomorphata</taxon>
        <taxon>Ovalentaria</taxon>
        <taxon>Atherinomorphae</taxon>
        <taxon>Cyprinodontiformes</taxon>
        <taxon>Goodeidae</taxon>
        <taxon>Ameca</taxon>
    </lineage>
</organism>
<evidence type="ECO:0000313" key="1">
    <source>
        <dbReference type="EMBL" id="MEQ2282072.1"/>
    </source>
</evidence>
<sequence length="102" mass="12326">MLNPYQREIYRVYPEFQRFLWKSWWRGSDLMICVQLIISLKPSSDPDLFPPDKVTLYMFLRLYSESVRIKMTFLWDIGIKTAAFYNCLLEIKHQEPNVKKSV</sequence>
<dbReference type="Proteomes" id="UP001469553">
    <property type="component" value="Unassembled WGS sequence"/>
</dbReference>
<proteinExistence type="predicted"/>
<evidence type="ECO:0000313" key="2">
    <source>
        <dbReference type="Proteomes" id="UP001469553"/>
    </source>
</evidence>
<protein>
    <recommendedName>
        <fullName evidence="3">Transposase</fullName>
    </recommendedName>
</protein>
<evidence type="ECO:0008006" key="3">
    <source>
        <dbReference type="Google" id="ProtNLM"/>
    </source>
</evidence>
<reference evidence="1 2" key="1">
    <citation type="submission" date="2021-06" db="EMBL/GenBank/DDBJ databases">
        <authorList>
            <person name="Palmer J.M."/>
        </authorList>
    </citation>
    <scope>NUCLEOTIDE SEQUENCE [LARGE SCALE GENOMIC DNA]</scope>
    <source>
        <strain evidence="1 2">AS_MEX2019</strain>
        <tissue evidence="1">Muscle</tissue>
    </source>
</reference>
<name>A0ABV0XKU0_9TELE</name>
<accession>A0ABV0XKU0</accession>